<organism evidence="1 2">
    <name type="scientific">Agaribacillus aureus</name>
    <dbReference type="NCBI Taxonomy" id="3051825"/>
    <lineage>
        <taxon>Bacteria</taxon>
        <taxon>Pseudomonadati</taxon>
        <taxon>Bacteroidota</taxon>
        <taxon>Cytophagia</taxon>
        <taxon>Cytophagales</taxon>
        <taxon>Splendidivirgaceae</taxon>
        <taxon>Agaribacillus</taxon>
    </lineage>
</organism>
<dbReference type="PROSITE" id="PS51257">
    <property type="entry name" value="PROKAR_LIPOPROTEIN"/>
    <property type="match status" value="1"/>
</dbReference>
<dbReference type="SUPFAM" id="SSF141571">
    <property type="entry name" value="Pentapeptide repeat-like"/>
    <property type="match status" value="1"/>
</dbReference>
<comment type="caution">
    <text evidence="1">The sequence shown here is derived from an EMBL/GenBank/DDBJ whole genome shotgun (WGS) entry which is preliminary data.</text>
</comment>
<evidence type="ECO:0000313" key="2">
    <source>
        <dbReference type="Proteomes" id="UP001172083"/>
    </source>
</evidence>
<evidence type="ECO:0000313" key="1">
    <source>
        <dbReference type="EMBL" id="MDN5215835.1"/>
    </source>
</evidence>
<dbReference type="RefSeq" id="WP_346761172.1">
    <property type="nucleotide sequence ID" value="NZ_JAUJEB010000007.1"/>
</dbReference>
<dbReference type="InterPro" id="IPR051082">
    <property type="entry name" value="Pentapeptide-BTB/POZ_domain"/>
</dbReference>
<proteinExistence type="predicted"/>
<dbReference type="EMBL" id="JAUJEB010000007">
    <property type="protein sequence ID" value="MDN5215835.1"/>
    <property type="molecule type" value="Genomic_DNA"/>
</dbReference>
<dbReference type="Proteomes" id="UP001172083">
    <property type="component" value="Unassembled WGS sequence"/>
</dbReference>
<gene>
    <name evidence="1" type="ORF">QQ020_27400</name>
</gene>
<dbReference type="PANTHER" id="PTHR14136">
    <property type="entry name" value="BTB_POZ DOMAIN-CONTAINING PROTEIN KCTD9"/>
    <property type="match status" value="1"/>
</dbReference>
<dbReference type="PANTHER" id="PTHR14136:SF17">
    <property type="entry name" value="BTB_POZ DOMAIN-CONTAINING PROTEIN KCTD9"/>
    <property type="match status" value="1"/>
</dbReference>
<accession>A0ABT8LDI0</accession>
<name>A0ABT8LDI0_9BACT</name>
<reference evidence="1" key="1">
    <citation type="submission" date="2023-06" db="EMBL/GenBank/DDBJ databases">
        <title>Genomic of Agaribacillus aureum.</title>
        <authorList>
            <person name="Wang G."/>
        </authorList>
    </citation>
    <scope>NUCLEOTIDE SEQUENCE</scope>
    <source>
        <strain evidence="1">BMA12</strain>
    </source>
</reference>
<sequence length="217" mass="24457">MKSFAGLLGTVVIGLLYGCAGDRSKTHSDLEDQEIVSPGKDPEPRKSFEETIAILRASGIVDETQDPKIPEDMPQYDDRELVGFKLFRIGLENKDLNNLNMPMTFFYKSEIWKCSFKNTNLHQSNLCWNDFIDVNFSTADLSGSDLRASIFENVLFRETNLSGADLRKSYFEGCDFTLSKMLGTKLTRDAASTLNLSETQIRDIDWQDNEGEEPAGD</sequence>
<dbReference type="Pfam" id="PF00805">
    <property type="entry name" value="Pentapeptide"/>
    <property type="match status" value="1"/>
</dbReference>
<protein>
    <submittedName>
        <fullName evidence="1">Pentapeptide repeat-containing protein</fullName>
    </submittedName>
</protein>
<keyword evidence="2" id="KW-1185">Reference proteome</keyword>
<dbReference type="Gene3D" id="2.160.20.80">
    <property type="entry name" value="E3 ubiquitin-protein ligase SopA"/>
    <property type="match status" value="1"/>
</dbReference>
<dbReference type="InterPro" id="IPR001646">
    <property type="entry name" value="5peptide_repeat"/>
</dbReference>